<evidence type="ECO:0000313" key="1">
    <source>
        <dbReference type="EMBL" id="GMH96648.1"/>
    </source>
</evidence>
<dbReference type="Proteomes" id="UP001165160">
    <property type="component" value="Unassembled WGS sequence"/>
</dbReference>
<comment type="caution">
    <text evidence="1">The sequence shown here is derived from an EMBL/GenBank/DDBJ whole genome shotgun (WGS) entry which is preliminary data.</text>
</comment>
<dbReference type="PANTHER" id="PTHR37845">
    <property type="entry name" value="SEQUENCE ORPHAN"/>
    <property type="match status" value="1"/>
</dbReference>
<organism evidence="1 2">
    <name type="scientific">Triparma verrucosa</name>
    <dbReference type="NCBI Taxonomy" id="1606542"/>
    <lineage>
        <taxon>Eukaryota</taxon>
        <taxon>Sar</taxon>
        <taxon>Stramenopiles</taxon>
        <taxon>Ochrophyta</taxon>
        <taxon>Bolidophyceae</taxon>
        <taxon>Parmales</taxon>
        <taxon>Triparmaceae</taxon>
        <taxon>Triparma</taxon>
    </lineage>
</organism>
<dbReference type="InterPro" id="IPR038781">
    <property type="entry name" value="C365.16-ike"/>
</dbReference>
<dbReference type="PANTHER" id="PTHR37845:SF1">
    <property type="entry name" value="SEQUENCE ORPHAN"/>
    <property type="match status" value="1"/>
</dbReference>
<reference evidence="2" key="1">
    <citation type="journal article" date="2023" name="Commun. Biol.">
        <title>Genome analysis of Parmales, the sister group of diatoms, reveals the evolutionary specialization of diatoms from phago-mixotrophs to photoautotrophs.</title>
        <authorList>
            <person name="Ban H."/>
            <person name="Sato S."/>
            <person name="Yoshikawa S."/>
            <person name="Yamada K."/>
            <person name="Nakamura Y."/>
            <person name="Ichinomiya M."/>
            <person name="Sato N."/>
            <person name="Blanc-Mathieu R."/>
            <person name="Endo H."/>
            <person name="Kuwata A."/>
            <person name="Ogata H."/>
        </authorList>
    </citation>
    <scope>NUCLEOTIDE SEQUENCE [LARGE SCALE GENOMIC DNA]</scope>
    <source>
        <strain evidence="2">NIES 3699</strain>
    </source>
</reference>
<protein>
    <submittedName>
        <fullName evidence="1">Uncharacterized protein</fullName>
    </submittedName>
</protein>
<keyword evidence="2" id="KW-1185">Reference proteome</keyword>
<dbReference type="AlphaFoldDB" id="A0A9W7EYN5"/>
<name>A0A9W7EYN5_9STRA</name>
<dbReference type="GO" id="GO:0005739">
    <property type="term" value="C:mitochondrion"/>
    <property type="evidence" value="ECO:0007669"/>
    <property type="project" value="TreeGrafter"/>
</dbReference>
<sequence>MIENYSVLDVYITIPARFEKRKCPNSGTVASVPSRVGSQIPEYSATLQHRATESLSYTPTGPLQELALQHSDRHRKSILGWKLFGDLVSATTVTLVVAPVITVIDKAIVENAAGQKTLFNSVGTSLRNMATKPVKFFKSPMFLLMWGTYSSTYAAANSIRTLTEEWRVGHSQSQSSLFVGTTIVNSGTTMLKDRAYAKMFGASEAAARAIPKITYGFWATRDLLVIGSSFIMPRIVGERPVADFGIEEGRAGKIAHFSCPILTQFIAGPIQLLGLDFYNRPMCDLRWRAAALSRLEFLKSQFWTIVGCRIARIAPAYGIGGIGNTYVRDSWREMILQNEVSLVQERMATTMAMQTERGGEEADIEDYDDGAEAKALVDMVLKEQHRQNERRVMRADLLENWDL</sequence>
<dbReference type="EMBL" id="BRXX01000187">
    <property type="protein sequence ID" value="GMH96648.1"/>
    <property type="molecule type" value="Genomic_DNA"/>
</dbReference>
<gene>
    <name evidence="1" type="ORF">TrVE_jg6638</name>
</gene>
<evidence type="ECO:0000313" key="2">
    <source>
        <dbReference type="Proteomes" id="UP001165160"/>
    </source>
</evidence>
<proteinExistence type="predicted"/>
<accession>A0A9W7EYN5</accession>